<name>A0ABW1G3Y8_9ACTN</name>
<sequence>MLTLGVEEEYLLVDPATGLPCAAFDAVRAGVDAPAVQAELLQAQIEVATPICRSLDEVRTSLTEARRAVAASARRRAKGVVASGTAPVSDGAPPPITRQPRYTAMRTDAARLVDEQLICGMHVHVAMPERETAVRVLNRLRPWLPLLVALGGNSPLWRGQDTGFASWRTVIFGRWPVTGIPPAFASAADYDARLDALHRAGVIRDRGQVYWLARISERYPTLEVRALDVQLHVEDAQALAGAVRALVATALLEEDGGRPADPPPELLSGALWHASRYGLGGQLVDPVRGEHRDAAAMVKDLLDHIGPALAASGDHELVPSALERLLHVGTGADRQRQALAAGRGRPAALIAYLSDQMDAQ</sequence>
<evidence type="ECO:0000313" key="7">
    <source>
        <dbReference type="Proteomes" id="UP001596174"/>
    </source>
</evidence>
<dbReference type="Proteomes" id="UP001596174">
    <property type="component" value="Unassembled WGS sequence"/>
</dbReference>
<proteinExistence type="inferred from homology"/>
<dbReference type="EMBL" id="JBHSQJ010000068">
    <property type="protein sequence ID" value="MFC5908892.1"/>
    <property type="molecule type" value="Genomic_DNA"/>
</dbReference>
<keyword evidence="2 5" id="KW-0547">Nucleotide-binding</keyword>
<protein>
    <recommendedName>
        <fullName evidence="5">Putative glutamate--cysteine ligase 2</fullName>
        <ecNumber evidence="5">6.3.2.2</ecNumber>
    </recommendedName>
    <alternativeName>
        <fullName evidence="5">Gamma-glutamylcysteine synthetase 2</fullName>
        <shortName evidence="5">GCS 2</shortName>
        <shortName evidence="5">Gamma-GCS 2</shortName>
    </alternativeName>
</protein>
<keyword evidence="1 5" id="KW-0436">Ligase</keyword>
<reference evidence="7" key="1">
    <citation type="journal article" date="2019" name="Int. J. Syst. Evol. Microbiol.">
        <title>The Global Catalogue of Microorganisms (GCM) 10K type strain sequencing project: providing services to taxonomists for standard genome sequencing and annotation.</title>
        <authorList>
            <consortium name="The Broad Institute Genomics Platform"/>
            <consortium name="The Broad Institute Genome Sequencing Center for Infectious Disease"/>
            <person name="Wu L."/>
            <person name="Ma J."/>
        </authorList>
    </citation>
    <scope>NUCLEOTIDE SEQUENCE [LARGE SCALE GENOMIC DNA]</scope>
    <source>
        <strain evidence="7">JCM 4816</strain>
    </source>
</reference>
<comment type="similarity">
    <text evidence="5">Belongs to the glutamate--cysteine ligase type 2 family. YbdK subfamily.</text>
</comment>
<gene>
    <name evidence="6" type="ORF">ACFP3V_16915</name>
</gene>
<evidence type="ECO:0000313" key="6">
    <source>
        <dbReference type="EMBL" id="MFC5908892.1"/>
    </source>
</evidence>
<dbReference type="Gene3D" id="3.30.590.20">
    <property type="match status" value="1"/>
</dbReference>
<comment type="function">
    <text evidence="5">ATP-dependent carboxylate-amine ligase which exhibits weak glutamate--cysteine ligase activity.</text>
</comment>
<dbReference type="GO" id="GO:0004357">
    <property type="term" value="F:glutamate-cysteine ligase activity"/>
    <property type="evidence" value="ECO:0007669"/>
    <property type="project" value="UniProtKB-EC"/>
</dbReference>
<dbReference type="InterPro" id="IPR011793">
    <property type="entry name" value="YbdK"/>
</dbReference>
<accession>A0ABW1G3Y8</accession>
<evidence type="ECO:0000256" key="3">
    <source>
        <dbReference type="ARBA" id="ARBA00022840"/>
    </source>
</evidence>
<organism evidence="6 7">
    <name type="scientific">Streptacidiphilus monticola</name>
    <dbReference type="NCBI Taxonomy" id="2161674"/>
    <lineage>
        <taxon>Bacteria</taxon>
        <taxon>Bacillati</taxon>
        <taxon>Actinomycetota</taxon>
        <taxon>Actinomycetes</taxon>
        <taxon>Kitasatosporales</taxon>
        <taxon>Streptomycetaceae</taxon>
        <taxon>Streptacidiphilus</taxon>
    </lineage>
</organism>
<dbReference type="InterPro" id="IPR050141">
    <property type="entry name" value="GCL_type2/YbdK_subfam"/>
</dbReference>
<comment type="catalytic activity">
    <reaction evidence="4 5">
        <text>L-cysteine + L-glutamate + ATP = gamma-L-glutamyl-L-cysteine + ADP + phosphate + H(+)</text>
        <dbReference type="Rhea" id="RHEA:13285"/>
        <dbReference type="ChEBI" id="CHEBI:15378"/>
        <dbReference type="ChEBI" id="CHEBI:29985"/>
        <dbReference type="ChEBI" id="CHEBI:30616"/>
        <dbReference type="ChEBI" id="CHEBI:35235"/>
        <dbReference type="ChEBI" id="CHEBI:43474"/>
        <dbReference type="ChEBI" id="CHEBI:58173"/>
        <dbReference type="ChEBI" id="CHEBI:456216"/>
        <dbReference type="EC" id="6.3.2.2"/>
    </reaction>
</comment>
<dbReference type="InterPro" id="IPR006336">
    <property type="entry name" value="GCS2"/>
</dbReference>
<dbReference type="PANTHER" id="PTHR36510">
    <property type="entry name" value="GLUTAMATE--CYSTEINE LIGASE 2-RELATED"/>
    <property type="match status" value="1"/>
</dbReference>
<evidence type="ECO:0000256" key="2">
    <source>
        <dbReference type="ARBA" id="ARBA00022741"/>
    </source>
</evidence>
<keyword evidence="3 5" id="KW-0067">ATP-binding</keyword>
<dbReference type="InterPro" id="IPR014746">
    <property type="entry name" value="Gln_synth/guanido_kin_cat_dom"/>
</dbReference>
<dbReference type="HAMAP" id="MF_01609">
    <property type="entry name" value="Glu_cys_ligase_2"/>
    <property type="match status" value="1"/>
</dbReference>
<evidence type="ECO:0000256" key="1">
    <source>
        <dbReference type="ARBA" id="ARBA00022598"/>
    </source>
</evidence>
<comment type="caution">
    <text evidence="6">The sequence shown here is derived from an EMBL/GenBank/DDBJ whole genome shotgun (WGS) entry which is preliminary data.</text>
</comment>
<dbReference type="NCBIfam" id="TIGR02050">
    <property type="entry name" value="gshA_cyan_rel"/>
    <property type="match status" value="1"/>
</dbReference>
<evidence type="ECO:0000256" key="5">
    <source>
        <dbReference type="HAMAP-Rule" id="MF_01609"/>
    </source>
</evidence>
<keyword evidence="7" id="KW-1185">Reference proteome</keyword>
<dbReference type="EC" id="6.3.2.2" evidence="5"/>
<dbReference type="PANTHER" id="PTHR36510:SF1">
    <property type="entry name" value="GLUTAMATE--CYSTEINE LIGASE 2-RELATED"/>
    <property type="match status" value="1"/>
</dbReference>
<dbReference type="Pfam" id="PF04107">
    <property type="entry name" value="GCS2"/>
    <property type="match status" value="1"/>
</dbReference>
<dbReference type="SUPFAM" id="SSF55931">
    <property type="entry name" value="Glutamine synthetase/guanido kinase"/>
    <property type="match status" value="1"/>
</dbReference>
<evidence type="ECO:0000256" key="4">
    <source>
        <dbReference type="ARBA" id="ARBA00048819"/>
    </source>
</evidence>
<dbReference type="NCBIfam" id="NF010041">
    <property type="entry name" value="PRK13517.1-1"/>
    <property type="match status" value="1"/>
</dbReference>
<dbReference type="RefSeq" id="WP_380584193.1">
    <property type="nucleotide sequence ID" value="NZ_JBHSQJ010000068.1"/>
</dbReference>